<comment type="caution">
    <text evidence="2">The sequence shown here is derived from an EMBL/GenBank/DDBJ whole genome shotgun (WGS) entry which is preliminary data.</text>
</comment>
<protein>
    <submittedName>
        <fullName evidence="2">Uncharacterized protein</fullName>
    </submittedName>
</protein>
<feature type="non-terminal residue" evidence="2">
    <location>
        <position position="129"/>
    </location>
</feature>
<reference evidence="2 3" key="1">
    <citation type="submission" date="2015-01" db="EMBL/GenBank/DDBJ databases">
        <title>Evolution of Trichinella species and genotypes.</title>
        <authorList>
            <person name="Korhonen P.K."/>
            <person name="Edoardo P."/>
            <person name="Giuseppe L.R."/>
            <person name="Gasser R.B."/>
        </authorList>
    </citation>
    <scope>NUCLEOTIDE SEQUENCE [LARGE SCALE GENOMIC DNA]</scope>
    <source>
        <strain evidence="2">ISS1029</strain>
    </source>
</reference>
<gene>
    <name evidence="2" type="ORF">T11_99</name>
</gene>
<evidence type="ECO:0000313" key="2">
    <source>
        <dbReference type="EMBL" id="KRZ19410.1"/>
    </source>
</evidence>
<feature type="chain" id="PRO_5006879796" evidence="1">
    <location>
        <begin position="24"/>
        <end position="129"/>
    </location>
</feature>
<keyword evidence="3" id="KW-1185">Reference proteome</keyword>
<organism evidence="2 3">
    <name type="scientific">Trichinella zimbabwensis</name>
    <dbReference type="NCBI Taxonomy" id="268475"/>
    <lineage>
        <taxon>Eukaryota</taxon>
        <taxon>Metazoa</taxon>
        <taxon>Ecdysozoa</taxon>
        <taxon>Nematoda</taxon>
        <taxon>Enoplea</taxon>
        <taxon>Dorylaimia</taxon>
        <taxon>Trichinellida</taxon>
        <taxon>Trichinellidae</taxon>
        <taxon>Trichinella</taxon>
    </lineage>
</organism>
<name>A0A0V1IAC5_9BILA</name>
<accession>A0A0V1IAC5</accession>
<evidence type="ECO:0000256" key="1">
    <source>
        <dbReference type="SAM" id="SignalP"/>
    </source>
</evidence>
<keyword evidence="1" id="KW-0732">Signal</keyword>
<evidence type="ECO:0000313" key="3">
    <source>
        <dbReference type="Proteomes" id="UP000055024"/>
    </source>
</evidence>
<proteinExistence type="predicted"/>
<feature type="signal peptide" evidence="1">
    <location>
        <begin position="1"/>
        <end position="23"/>
    </location>
</feature>
<dbReference type="EMBL" id="JYDP01000001">
    <property type="protein sequence ID" value="KRZ19410.1"/>
    <property type="molecule type" value="Genomic_DNA"/>
</dbReference>
<dbReference type="AlphaFoldDB" id="A0A0V1IAC5"/>
<sequence>MGFGPTFWTTQVWLHFFCGTANIQSGTPRYHTEEDSFSWDMGRILWKAFFRNMRQLCHNHCLTELEKRLKVCSSKSHPAGTSVEFYLLNYYGTKILDMGSIDKSTISCPICVDALSNLQQAAFGKIKML</sequence>
<dbReference type="Proteomes" id="UP000055024">
    <property type="component" value="Unassembled WGS sequence"/>
</dbReference>